<dbReference type="GeneID" id="34565326"/>
<evidence type="ECO:0000256" key="1">
    <source>
        <dbReference type="ARBA" id="ARBA00022553"/>
    </source>
</evidence>
<name>A0A1G4ATJ1_9PEZI</name>
<dbReference type="SMART" id="SM00388">
    <property type="entry name" value="HisKA"/>
    <property type="match status" value="1"/>
</dbReference>
<dbReference type="InterPro" id="IPR036097">
    <property type="entry name" value="HisK_dim/P_sf"/>
</dbReference>
<dbReference type="InterPro" id="IPR003594">
    <property type="entry name" value="HATPase_dom"/>
</dbReference>
<dbReference type="PROSITE" id="PS50109">
    <property type="entry name" value="HIS_KIN"/>
    <property type="match status" value="1"/>
</dbReference>
<sequence>MVNTPPAKAVSEGRRERETFRYDSSLIAHTVYNDPNNLKPSSELRSCPDAALTTFAELGALRLNATRAMISLFDSKYQYIIAEATQSLALTPNVHTPDSQLGEQLLLCGTAIPRSSGICELILEVSDHLDDKTLPSGGHQLPVTVIPDLSADIRTQQRSFCLNTPQCRFYAGVPIRSQSGIHIGVFSIYGDTPREGLDDASNQLMQDISKVILNYLDAKRNRDDHRRADRMVRGVGSFIEGKSTMSGWRQRNNVDSFDDHPSFEGALNKNQQRIDQNKEAMGFQTFQAQQKQSSTIVMQYATESKAQSPEAQPVSPTTETRPLPQPHQDPQALPSVSGTSLESIRSGSESVSQNDGDSHLSHIRHIFSKAANIVREAIEVESVLFVDASIGSFGGLAGPRSSHLRSSRGRGSSSSSSDEQVSPGLSGGSRLSGDGDQDENLCGVLGFSSSSISSVDGDLPSLSHTSVSEKFLSKLLQRYPEGKIFNFDENGSIQSSDHSGDDHAAKQETPLEEIAEYVTRPAEDEQQRNRKRKHAYSRRNEGKTLSDLFSGVRSMAVIPLWDVQKQRWYAGGFACTKTPTRVLTIEGELSYLRAFASVVMSEVDHVSSMLVDKAKTDLLSSLSHELRSPLHGIILGAELLHDTTLDAFQGETLVSIENCGRTLLETIDHLLDWSKINNFIGPSKHRRNSVALGERGLRARDQKISIEAGMMSITSNVEVDVLSEEVVESVCAGFSYQRVSVAQLAGNRPTEHADTTAIRRLDSMQAMEEMATRTNKFGDLQLVLGDVSVTFDISPAISWSFHTQPGALRRIIMNLLGNSLKYTHKGFINVNVSQLPKLTDAPPRKAILQIDVVDSGRGISQEYLQHHLFAAFAQEDSLSAGAGLGLSLVKQVIAKLRGSIQVWSKVGQGTKVRVQLPLLCANPASPTTASANDGNIDAFRASVSELGGLRVKLIGFPEDYGVRMPDDLTSNTPSEGALIAHLCKEWLQMQMIDQSVPPSEQLLPDLVLSTEKHLEQLLMERRLGIISTPVVVICRNALIARQLATSSRFTGNRIVFEFISQPIGPRKLAKVLLLSFKRWTKLQERAIPTPTMLSLASPEPSNMGGETPTAPALDRLAEVGSTEALPDTPIGDDVPMSLDEFPNTDNDTTKNMEGQPVKEESSEPRPQDVALPDTPEEHPNRHSLDGLETPRLAHRPKKARGDRPKFLLVDDNPLNLKMLATYMTRLGHDYRNARDGQEALDAFQESAGEYHCILMDISMPVMDGFEATRRIRAIETKDSLSRCLIIALTGLASANAQQEAFASGIDLFLTKPVRLKELSKILESKDVA</sequence>
<dbReference type="InterPro" id="IPR050956">
    <property type="entry name" value="2C_system_His_kinase"/>
</dbReference>
<dbReference type="Pfam" id="PF00072">
    <property type="entry name" value="Response_reg"/>
    <property type="match status" value="1"/>
</dbReference>
<dbReference type="CDD" id="cd17546">
    <property type="entry name" value="REC_hyHK_CKI1_RcsC-like"/>
    <property type="match status" value="1"/>
</dbReference>
<comment type="caution">
    <text evidence="6">The sequence shown here is derived from an EMBL/GenBank/DDBJ whole genome shotgun (WGS) entry which is preliminary data.</text>
</comment>
<feature type="compositionally biased region" description="Low complexity" evidence="3">
    <location>
        <begin position="409"/>
        <end position="434"/>
    </location>
</feature>
<feature type="compositionally biased region" description="Polar residues" evidence="3">
    <location>
        <begin position="302"/>
        <end position="320"/>
    </location>
</feature>
<dbReference type="Gene3D" id="3.30.450.40">
    <property type="match status" value="1"/>
</dbReference>
<dbReference type="SUPFAM" id="SSF52172">
    <property type="entry name" value="CheY-like"/>
    <property type="match status" value="1"/>
</dbReference>
<feature type="domain" description="Response regulatory" evidence="5">
    <location>
        <begin position="1205"/>
        <end position="1326"/>
    </location>
</feature>
<dbReference type="InterPro" id="IPR001789">
    <property type="entry name" value="Sig_transdc_resp-reg_receiver"/>
</dbReference>
<feature type="compositionally biased region" description="Basic and acidic residues" evidence="3">
    <location>
        <begin position="1175"/>
        <end position="1185"/>
    </location>
</feature>
<organism evidence="6 7">
    <name type="scientific">Colletotrichum orchidophilum</name>
    <dbReference type="NCBI Taxonomy" id="1209926"/>
    <lineage>
        <taxon>Eukaryota</taxon>
        <taxon>Fungi</taxon>
        <taxon>Dikarya</taxon>
        <taxon>Ascomycota</taxon>
        <taxon>Pezizomycotina</taxon>
        <taxon>Sordariomycetes</taxon>
        <taxon>Hypocreomycetidae</taxon>
        <taxon>Glomerellales</taxon>
        <taxon>Glomerellaceae</taxon>
        <taxon>Colletotrichum</taxon>
    </lineage>
</organism>
<feature type="region of interest" description="Disordered" evidence="3">
    <location>
        <begin position="1122"/>
        <end position="1190"/>
    </location>
</feature>
<evidence type="ECO:0000259" key="4">
    <source>
        <dbReference type="PROSITE" id="PS50109"/>
    </source>
</evidence>
<evidence type="ECO:0000313" key="6">
    <source>
        <dbReference type="EMBL" id="OHE92477.1"/>
    </source>
</evidence>
<dbReference type="InterPro" id="IPR029016">
    <property type="entry name" value="GAF-like_dom_sf"/>
</dbReference>
<dbReference type="PANTHER" id="PTHR43719">
    <property type="entry name" value="TWO-COMPONENT HISTIDINE KINASE"/>
    <property type="match status" value="1"/>
</dbReference>
<feature type="compositionally biased region" description="Polar residues" evidence="3">
    <location>
        <begin position="1143"/>
        <end position="1152"/>
    </location>
</feature>
<dbReference type="GO" id="GO:0000155">
    <property type="term" value="F:phosphorelay sensor kinase activity"/>
    <property type="evidence" value="ECO:0007669"/>
    <property type="project" value="InterPro"/>
</dbReference>
<evidence type="ECO:0000313" key="7">
    <source>
        <dbReference type="Proteomes" id="UP000176998"/>
    </source>
</evidence>
<dbReference type="EMBL" id="MJBS01000146">
    <property type="protein sequence ID" value="OHE92477.1"/>
    <property type="molecule type" value="Genomic_DNA"/>
</dbReference>
<reference evidence="6 7" key="1">
    <citation type="submission" date="2016-09" db="EMBL/GenBank/DDBJ databases">
        <authorList>
            <person name="Capua I."/>
            <person name="De Benedictis P."/>
            <person name="Joannis T."/>
            <person name="Lombin L.H."/>
            <person name="Cattoli G."/>
        </authorList>
    </citation>
    <scope>NUCLEOTIDE SEQUENCE [LARGE SCALE GENOMIC DNA]</scope>
    <source>
        <strain evidence="6 7">IMI 309357</strain>
    </source>
</reference>
<dbReference type="Gene3D" id="3.40.50.2300">
    <property type="match status" value="1"/>
</dbReference>
<dbReference type="CDD" id="cd00082">
    <property type="entry name" value="HisKA"/>
    <property type="match status" value="1"/>
</dbReference>
<dbReference type="PROSITE" id="PS50110">
    <property type="entry name" value="RESPONSE_REGULATORY"/>
    <property type="match status" value="1"/>
</dbReference>
<proteinExistence type="predicted"/>
<feature type="region of interest" description="Disordered" evidence="3">
    <location>
        <begin position="518"/>
        <end position="539"/>
    </location>
</feature>
<feature type="compositionally biased region" description="Basic and acidic residues" evidence="3">
    <location>
        <begin position="1156"/>
        <end position="1166"/>
    </location>
</feature>
<dbReference type="SUPFAM" id="SSF55781">
    <property type="entry name" value="GAF domain-like"/>
    <property type="match status" value="1"/>
</dbReference>
<dbReference type="PRINTS" id="PR00344">
    <property type="entry name" value="BCTRLSENSOR"/>
</dbReference>
<dbReference type="Pfam" id="PF00512">
    <property type="entry name" value="HisKA"/>
    <property type="match status" value="1"/>
</dbReference>
<dbReference type="RefSeq" id="XP_022469646.1">
    <property type="nucleotide sequence ID" value="XM_022623816.1"/>
</dbReference>
<dbReference type="Gene3D" id="3.30.565.10">
    <property type="entry name" value="Histidine kinase-like ATPase, C-terminal domain"/>
    <property type="match status" value="1"/>
</dbReference>
<keyword evidence="1 2" id="KW-0597">Phosphoprotein</keyword>
<dbReference type="Gene3D" id="1.10.287.130">
    <property type="match status" value="1"/>
</dbReference>
<dbReference type="InterPro" id="IPR005467">
    <property type="entry name" value="His_kinase_dom"/>
</dbReference>
<dbReference type="InterPro" id="IPR004358">
    <property type="entry name" value="Sig_transdc_His_kin-like_C"/>
</dbReference>
<dbReference type="SUPFAM" id="SSF55874">
    <property type="entry name" value="ATPase domain of HSP90 chaperone/DNA topoisomerase II/histidine kinase"/>
    <property type="match status" value="1"/>
</dbReference>
<feature type="region of interest" description="Disordered" evidence="3">
    <location>
        <begin position="302"/>
        <end position="358"/>
    </location>
</feature>
<dbReference type="Proteomes" id="UP000176998">
    <property type="component" value="Unassembled WGS sequence"/>
</dbReference>
<feature type="region of interest" description="Disordered" evidence="3">
    <location>
        <begin position="487"/>
        <end position="506"/>
    </location>
</feature>
<dbReference type="InterPro" id="IPR011006">
    <property type="entry name" value="CheY-like_superfamily"/>
</dbReference>
<evidence type="ECO:0000256" key="2">
    <source>
        <dbReference type="PROSITE-ProRule" id="PRU00169"/>
    </source>
</evidence>
<dbReference type="PANTHER" id="PTHR43719:SF11">
    <property type="entry name" value="HISTIDINE KINASE_RESPONSE REGULATOR, PUTATIVE-RELATED"/>
    <property type="match status" value="1"/>
</dbReference>
<dbReference type="SMART" id="SM00387">
    <property type="entry name" value="HATPase_c"/>
    <property type="match status" value="1"/>
</dbReference>
<dbReference type="InterPro" id="IPR003661">
    <property type="entry name" value="HisK_dim/P_dom"/>
</dbReference>
<dbReference type="InterPro" id="IPR036890">
    <property type="entry name" value="HATPase_C_sf"/>
</dbReference>
<dbReference type="SMART" id="SM00448">
    <property type="entry name" value="REC"/>
    <property type="match status" value="1"/>
</dbReference>
<evidence type="ECO:0000256" key="3">
    <source>
        <dbReference type="SAM" id="MobiDB-lite"/>
    </source>
</evidence>
<dbReference type="STRING" id="1209926.A0A1G4ATJ1"/>
<feature type="compositionally biased region" description="Polar residues" evidence="3">
    <location>
        <begin position="334"/>
        <end position="355"/>
    </location>
</feature>
<dbReference type="SUPFAM" id="SSF47384">
    <property type="entry name" value="Homodimeric domain of signal transducing histidine kinase"/>
    <property type="match status" value="1"/>
</dbReference>
<protein>
    <submittedName>
        <fullName evidence="6">Hsp90-like protein</fullName>
    </submittedName>
</protein>
<dbReference type="OrthoDB" id="303614at2759"/>
<keyword evidence="7" id="KW-1185">Reference proteome</keyword>
<feature type="modified residue" description="4-aspartylphosphate" evidence="2">
    <location>
        <position position="1256"/>
    </location>
</feature>
<feature type="region of interest" description="Disordered" evidence="3">
    <location>
        <begin position="1090"/>
        <end position="1110"/>
    </location>
</feature>
<evidence type="ECO:0000259" key="5">
    <source>
        <dbReference type="PROSITE" id="PS50110"/>
    </source>
</evidence>
<accession>A0A1G4ATJ1</accession>
<feature type="region of interest" description="Disordered" evidence="3">
    <location>
        <begin position="396"/>
        <end position="437"/>
    </location>
</feature>
<feature type="domain" description="Histidine kinase" evidence="4">
    <location>
        <begin position="621"/>
        <end position="920"/>
    </location>
</feature>
<dbReference type="Pfam" id="PF02518">
    <property type="entry name" value="HATPase_c"/>
    <property type="match status" value="1"/>
</dbReference>
<gene>
    <name evidence="6" type="ORF">CORC01_12195</name>
</gene>